<reference evidence="1" key="1">
    <citation type="submission" date="2013-04" db="EMBL/GenBank/DDBJ databases">
        <authorList>
            <person name="Harkins D.M."/>
            <person name="Durkin A.S."/>
            <person name="Brinkac L.M."/>
            <person name="Haft D.H."/>
            <person name="Selengut J.D."/>
            <person name="Sanka R."/>
            <person name="DePew J."/>
            <person name="Purushe J."/>
            <person name="Galloway R.L."/>
            <person name="Vinetz J.M."/>
            <person name="Sutton G.G."/>
            <person name="Nierman W.C."/>
            <person name="Fouts D.E."/>
        </authorList>
    </citation>
    <scope>NUCLEOTIDE SEQUENCE [LARGE SCALE GENOMIC DNA]</scope>
    <source>
        <strain evidence="1">CDC</strain>
    </source>
</reference>
<name>R9A801_9LEPT</name>
<evidence type="ECO:0000313" key="1">
    <source>
        <dbReference type="EMBL" id="EOQ98333.1"/>
    </source>
</evidence>
<protein>
    <submittedName>
        <fullName evidence="1">Uncharacterized protein</fullName>
    </submittedName>
</protein>
<dbReference type="EMBL" id="AOGZ02000001">
    <property type="protein sequence ID" value="EOQ98333.1"/>
    <property type="molecule type" value="Genomic_DNA"/>
</dbReference>
<sequence>MPQIPAEYNSPITNAEQLQSANGKLNYSWSIYGPIGIGSLPIYLTRFTKDDGNWEDVPRLIKIR</sequence>
<dbReference type="AlphaFoldDB" id="R9A801"/>
<gene>
    <name evidence="1" type="ORF">LEP1GSC195_0356</name>
</gene>
<dbReference type="STRING" id="1218599.LEP1GSC195_0356"/>
<organism evidence="1 2">
    <name type="scientific">Leptospira wolbachii serovar Codice str. CDC</name>
    <dbReference type="NCBI Taxonomy" id="1218599"/>
    <lineage>
        <taxon>Bacteria</taxon>
        <taxon>Pseudomonadati</taxon>
        <taxon>Spirochaetota</taxon>
        <taxon>Spirochaetia</taxon>
        <taxon>Leptospirales</taxon>
        <taxon>Leptospiraceae</taxon>
        <taxon>Leptospira</taxon>
    </lineage>
</organism>
<dbReference type="Proteomes" id="UP000013984">
    <property type="component" value="Unassembled WGS sequence"/>
</dbReference>
<proteinExistence type="predicted"/>
<keyword evidence="2" id="KW-1185">Reference proteome</keyword>
<comment type="caution">
    <text evidence="1">The sequence shown here is derived from an EMBL/GenBank/DDBJ whole genome shotgun (WGS) entry which is preliminary data.</text>
</comment>
<evidence type="ECO:0000313" key="2">
    <source>
        <dbReference type="Proteomes" id="UP000013984"/>
    </source>
</evidence>
<accession>R9A801</accession>